<dbReference type="SUPFAM" id="SSF57850">
    <property type="entry name" value="RING/U-box"/>
    <property type="match status" value="1"/>
</dbReference>
<evidence type="ECO:0000313" key="14">
    <source>
        <dbReference type="Proteomes" id="UP001437256"/>
    </source>
</evidence>
<keyword evidence="4" id="KW-0808">Transferase</keyword>
<evidence type="ECO:0000256" key="6">
    <source>
        <dbReference type="ARBA" id="ARBA00022771"/>
    </source>
</evidence>
<feature type="compositionally biased region" description="Acidic residues" evidence="11">
    <location>
        <begin position="33"/>
        <end position="42"/>
    </location>
</feature>
<dbReference type="InterPro" id="IPR026846">
    <property type="entry name" value="Nse2(Mms21)"/>
</dbReference>
<feature type="compositionally biased region" description="Basic residues" evidence="11">
    <location>
        <begin position="54"/>
        <end position="64"/>
    </location>
</feature>
<evidence type="ECO:0000256" key="10">
    <source>
        <dbReference type="PROSITE-ProRule" id="PRU00452"/>
    </source>
</evidence>
<reference evidence="13 14" key="1">
    <citation type="submission" date="2024-05" db="EMBL/GenBank/DDBJ databases">
        <title>A draft genome resource for the thread blight pathogen Marasmius tenuissimus strain MS-2.</title>
        <authorList>
            <person name="Yulfo-Soto G.E."/>
            <person name="Baruah I.K."/>
            <person name="Amoako-Attah I."/>
            <person name="Bukari Y."/>
            <person name="Meinhardt L.W."/>
            <person name="Bailey B.A."/>
            <person name="Cohen S.P."/>
        </authorList>
    </citation>
    <scope>NUCLEOTIDE SEQUENCE [LARGE SCALE GENOMIC DNA]</scope>
    <source>
        <strain evidence="13 14">MS-2</strain>
    </source>
</reference>
<feature type="domain" description="SP-RING-type" evidence="12">
    <location>
        <begin position="252"/>
        <end position="338"/>
    </location>
</feature>
<accession>A0ABR2ZSP5</accession>
<dbReference type="PANTHER" id="PTHR21330">
    <property type="entry name" value="E3 SUMO-PROTEIN LIGASE NSE2"/>
    <property type="match status" value="1"/>
</dbReference>
<sequence length="349" mass="39001">MAIGSSSRRRGSRREPTSDIDEDAPSNSRMQVDDDVDEDEDEQPRRAKNTAAKKEKRSSTKGKGRAASEEEDRDGADDDASDNDDDEVIDVENFPDQPLERRLTAQKVKGFSDDWVQLVDAIQGTEKSVEAIALALAESTDGDTAEKEILALEGTLKHLIDVENEVRRQQGLLSDLAQTVATQDVSDILDRYITGVKEQKKHYKEMTTRQKYAKHAVYKTFKEGLYAVDHPGEAMPPISDFITQEPGDDEDDDEDIEVGGVTQDFKCPLTLRELEDPVTSSICKHSFSRDALRQLFGNDRGSKKCPASGCNKSFRLADCQPDKILAQRMRIYAKRQKEKNNVSADEIIG</sequence>
<keyword evidence="6 10" id="KW-0863">Zinc-finger</keyword>
<comment type="similarity">
    <text evidence="3">Belongs to the NSE2 family.</text>
</comment>
<dbReference type="CDD" id="cd16651">
    <property type="entry name" value="SPL-RING_NSE2"/>
    <property type="match status" value="1"/>
</dbReference>
<evidence type="ECO:0000256" key="4">
    <source>
        <dbReference type="ARBA" id="ARBA00022679"/>
    </source>
</evidence>
<keyword evidence="9" id="KW-0539">Nucleus</keyword>
<evidence type="ECO:0000259" key="12">
    <source>
        <dbReference type="PROSITE" id="PS51044"/>
    </source>
</evidence>
<evidence type="ECO:0000256" key="5">
    <source>
        <dbReference type="ARBA" id="ARBA00022723"/>
    </source>
</evidence>
<evidence type="ECO:0000256" key="9">
    <source>
        <dbReference type="ARBA" id="ARBA00023242"/>
    </source>
</evidence>
<evidence type="ECO:0000256" key="1">
    <source>
        <dbReference type="ARBA" id="ARBA00004123"/>
    </source>
</evidence>
<evidence type="ECO:0000313" key="13">
    <source>
        <dbReference type="EMBL" id="KAL0064680.1"/>
    </source>
</evidence>
<dbReference type="InterPro" id="IPR013083">
    <property type="entry name" value="Znf_RING/FYVE/PHD"/>
</dbReference>
<dbReference type="InterPro" id="IPR004181">
    <property type="entry name" value="Znf_MIZ"/>
</dbReference>
<dbReference type="Pfam" id="PF11789">
    <property type="entry name" value="zf-Nse"/>
    <property type="match status" value="1"/>
</dbReference>
<organism evidence="13 14">
    <name type="scientific">Marasmius tenuissimus</name>
    <dbReference type="NCBI Taxonomy" id="585030"/>
    <lineage>
        <taxon>Eukaryota</taxon>
        <taxon>Fungi</taxon>
        <taxon>Dikarya</taxon>
        <taxon>Basidiomycota</taxon>
        <taxon>Agaricomycotina</taxon>
        <taxon>Agaricomycetes</taxon>
        <taxon>Agaricomycetidae</taxon>
        <taxon>Agaricales</taxon>
        <taxon>Marasmiineae</taxon>
        <taxon>Marasmiaceae</taxon>
        <taxon>Marasmius</taxon>
    </lineage>
</organism>
<keyword evidence="14" id="KW-1185">Reference proteome</keyword>
<feature type="region of interest" description="Disordered" evidence="11">
    <location>
        <begin position="1"/>
        <end position="100"/>
    </location>
</feature>
<gene>
    <name evidence="13" type="ORF">AAF712_008378</name>
</gene>
<name>A0ABR2ZSP5_9AGAR</name>
<comment type="caution">
    <text evidence="13">The sequence shown here is derived from an EMBL/GenBank/DDBJ whole genome shotgun (WGS) entry which is preliminary data.</text>
</comment>
<comment type="subcellular location">
    <subcellularLocation>
        <location evidence="1">Nucleus</location>
    </subcellularLocation>
</comment>
<dbReference type="PROSITE" id="PS51044">
    <property type="entry name" value="ZF_SP_RING"/>
    <property type="match status" value="1"/>
</dbReference>
<dbReference type="PANTHER" id="PTHR21330:SF1">
    <property type="entry name" value="E3 SUMO-PROTEIN LIGASE NSE2"/>
    <property type="match status" value="1"/>
</dbReference>
<dbReference type="Gene3D" id="3.30.40.10">
    <property type="entry name" value="Zinc/RING finger domain, C3HC4 (zinc finger)"/>
    <property type="match status" value="1"/>
</dbReference>
<evidence type="ECO:0000256" key="11">
    <source>
        <dbReference type="SAM" id="MobiDB-lite"/>
    </source>
</evidence>
<evidence type="ECO:0000256" key="2">
    <source>
        <dbReference type="ARBA" id="ARBA00004718"/>
    </source>
</evidence>
<evidence type="ECO:0000256" key="8">
    <source>
        <dbReference type="ARBA" id="ARBA00022833"/>
    </source>
</evidence>
<comment type="pathway">
    <text evidence="2">Protein modification; protein sumoylation.</text>
</comment>
<dbReference type="Proteomes" id="UP001437256">
    <property type="component" value="Unassembled WGS sequence"/>
</dbReference>
<keyword evidence="7" id="KW-0833">Ubl conjugation pathway</keyword>
<keyword evidence="5" id="KW-0479">Metal-binding</keyword>
<feature type="compositionally biased region" description="Acidic residues" evidence="11">
    <location>
        <begin position="69"/>
        <end position="90"/>
    </location>
</feature>
<dbReference type="Gene3D" id="1.20.120.1010">
    <property type="match status" value="1"/>
</dbReference>
<proteinExistence type="inferred from homology"/>
<dbReference type="EMBL" id="JBBXMP010000058">
    <property type="protein sequence ID" value="KAL0064680.1"/>
    <property type="molecule type" value="Genomic_DNA"/>
</dbReference>
<evidence type="ECO:0000256" key="3">
    <source>
        <dbReference type="ARBA" id="ARBA00008212"/>
    </source>
</evidence>
<evidence type="ECO:0000256" key="7">
    <source>
        <dbReference type="ARBA" id="ARBA00022786"/>
    </source>
</evidence>
<keyword evidence="8" id="KW-0862">Zinc</keyword>
<protein>
    <recommendedName>
        <fullName evidence="12">SP-RING-type domain-containing protein</fullName>
    </recommendedName>
</protein>